<proteinExistence type="predicted"/>
<name>M3CXD4_SPHMS</name>
<sequence length="197" mass="22146">MLLSRPRLLLSPLRQPCFLLPRQSLTPKSISRTYIAAPKPGSGPLLTRRSDRALPSLENSSSKWLKSLPIFAVIMIGSCLAIFNYQKQSSSVVSSTLYALRTNPTVREVLGDEVYFASQIPWIRGELNQMQGRIDIRFWVKGSRGVKGLMRFRSVRKSRMGLFETTDWSLTLEDGTEVSLLDSAGPDPFKQQQPLDS</sequence>
<dbReference type="GO" id="GO:0005743">
    <property type="term" value="C:mitochondrial inner membrane"/>
    <property type="evidence" value="ECO:0007669"/>
    <property type="project" value="TreeGrafter"/>
</dbReference>
<dbReference type="OrthoDB" id="2100652at2759"/>
<dbReference type="HOGENOM" id="CLU_092488_1_1_1"/>
<dbReference type="Proteomes" id="UP000016931">
    <property type="component" value="Unassembled WGS sequence"/>
</dbReference>
<dbReference type="PANTHER" id="PTHR28523">
    <property type="entry name" value="CYTOCHROME C OXIDASE ASSEMBLY FACTOR 1"/>
    <property type="match status" value="1"/>
</dbReference>
<dbReference type="AlphaFoldDB" id="M3CXD4"/>
<dbReference type="InterPro" id="IPR014807">
    <property type="entry name" value="Coa1"/>
</dbReference>
<evidence type="ECO:0000313" key="2">
    <source>
        <dbReference type="Proteomes" id="UP000016931"/>
    </source>
</evidence>
<dbReference type="GeneID" id="27904968"/>
<evidence type="ECO:0000313" key="1">
    <source>
        <dbReference type="EMBL" id="EMF08326.1"/>
    </source>
</evidence>
<dbReference type="InterPro" id="IPR042432">
    <property type="entry name" value="Coa1_fungi"/>
</dbReference>
<dbReference type="GO" id="GO:0033617">
    <property type="term" value="P:mitochondrial respiratory chain complex IV assembly"/>
    <property type="evidence" value="ECO:0007669"/>
    <property type="project" value="InterPro"/>
</dbReference>
<dbReference type="RefSeq" id="XP_016756447.1">
    <property type="nucleotide sequence ID" value="XM_016907831.1"/>
</dbReference>
<dbReference type="OMA" id="EFLIHEW"/>
<organism evidence="1 2">
    <name type="scientific">Sphaerulina musiva (strain SO2202)</name>
    <name type="common">Poplar stem canker fungus</name>
    <name type="synonym">Septoria musiva</name>
    <dbReference type="NCBI Taxonomy" id="692275"/>
    <lineage>
        <taxon>Eukaryota</taxon>
        <taxon>Fungi</taxon>
        <taxon>Dikarya</taxon>
        <taxon>Ascomycota</taxon>
        <taxon>Pezizomycotina</taxon>
        <taxon>Dothideomycetes</taxon>
        <taxon>Dothideomycetidae</taxon>
        <taxon>Mycosphaerellales</taxon>
        <taxon>Mycosphaerellaceae</taxon>
        <taxon>Sphaerulina</taxon>
    </lineage>
</organism>
<reference evidence="1 2" key="1">
    <citation type="journal article" date="2012" name="PLoS Pathog.">
        <title>Diverse lifestyles and strategies of plant pathogenesis encoded in the genomes of eighteen Dothideomycetes fungi.</title>
        <authorList>
            <person name="Ohm R.A."/>
            <person name="Feau N."/>
            <person name="Henrissat B."/>
            <person name="Schoch C.L."/>
            <person name="Horwitz B.A."/>
            <person name="Barry K.W."/>
            <person name="Condon B.J."/>
            <person name="Copeland A.C."/>
            <person name="Dhillon B."/>
            <person name="Glaser F."/>
            <person name="Hesse C.N."/>
            <person name="Kosti I."/>
            <person name="LaButti K."/>
            <person name="Lindquist E.A."/>
            <person name="Lucas S."/>
            <person name="Salamov A.A."/>
            <person name="Bradshaw R.E."/>
            <person name="Ciuffetti L."/>
            <person name="Hamelin R.C."/>
            <person name="Kema G.H.J."/>
            <person name="Lawrence C."/>
            <person name="Scott J.A."/>
            <person name="Spatafora J.W."/>
            <person name="Turgeon B.G."/>
            <person name="de Wit P.J.G.M."/>
            <person name="Zhong S."/>
            <person name="Goodwin S.B."/>
            <person name="Grigoriev I.V."/>
        </authorList>
    </citation>
    <scope>NUCLEOTIDE SEQUENCE [LARGE SCALE GENOMIC DNA]</scope>
    <source>
        <strain evidence="1 2">SO2202</strain>
    </source>
</reference>
<dbReference type="Pfam" id="PF08695">
    <property type="entry name" value="Coa1"/>
    <property type="match status" value="1"/>
</dbReference>
<dbReference type="EMBL" id="KB456271">
    <property type="protein sequence ID" value="EMF08326.1"/>
    <property type="molecule type" value="Genomic_DNA"/>
</dbReference>
<accession>M3CXD4</accession>
<keyword evidence="2" id="KW-1185">Reference proteome</keyword>
<gene>
    <name evidence="1" type="ORF">SEPMUDRAFT_159252</name>
</gene>
<protein>
    <submittedName>
        <fullName evidence="1">DUF1783-domain-containing protein</fullName>
    </submittedName>
</protein>
<dbReference type="eggNOG" id="ENOG502RZQV">
    <property type="taxonomic scope" value="Eukaryota"/>
</dbReference>
<dbReference type="PANTHER" id="PTHR28523:SF1">
    <property type="entry name" value="CYTOCHROME C OXIDASE ASSEMBLY FACTOR 1"/>
    <property type="match status" value="1"/>
</dbReference>